<keyword evidence="1" id="KW-0472">Membrane</keyword>
<dbReference type="Proteomes" id="UP000831460">
    <property type="component" value="Chromosome"/>
</dbReference>
<keyword evidence="1" id="KW-1133">Transmembrane helix</keyword>
<sequence>MLHYLQYGLPLIFVALGLTIKFSKNPRWNSSRKMANILIILGILTLLGRIFIDYSKG</sequence>
<feature type="transmembrane region" description="Helical" evidence="1">
    <location>
        <begin position="35"/>
        <end position="52"/>
    </location>
</feature>
<dbReference type="RefSeq" id="WP_243550213.1">
    <property type="nucleotide sequence ID" value="NZ_CP094532.1"/>
</dbReference>
<accession>A0ABY4BRE4</accession>
<feature type="transmembrane region" description="Helical" evidence="1">
    <location>
        <begin position="6"/>
        <end position="23"/>
    </location>
</feature>
<protein>
    <submittedName>
        <fullName evidence="2">Uncharacterized protein</fullName>
    </submittedName>
</protein>
<evidence type="ECO:0000313" key="3">
    <source>
        <dbReference type="Proteomes" id="UP000831460"/>
    </source>
</evidence>
<gene>
    <name evidence="2" type="ORF">MTP09_02170</name>
</gene>
<proteinExistence type="predicted"/>
<dbReference type="EMBL" id="CP094532">
    <property type="protein sequence ID" value="UOE41469.1"/>
    <property type="molecule type" value="Genomic_DNA"/>
</dbReference>
<evidence type="ECO:0000256" key="1">
    <source>
        <dbReference type="SAM" id="Phobius"/>
    </source>
</evidence>
<name>A0ABY4BRE4_9FLAO</name>
<keyword evidence="1" id="KW-0812">Transmembrane</keyword>
<reference evidence="2 3" key="1">
    <citation type="submission" date="2022-03" db="EMBL/GenBank/DDBJ databases">
        <title>Chryseobacterium sp. isolated from particulate matters in swine house.</title>
        <authorList>
            <person name="Won M."/>
            <person name="Kim S.-J."/>
            <person name="Kwon S.-W."/>
        </authorList>
    </citation>
    <scope>NUCLEOTIDE SEQUENCE [LARGE SCALE GENOMIC DNA]</scope>
    <source>
        <strain evidence="2 3">SC2-2</strain>
    </source>
</reference>
<keyword evidence="3" id="KW-1185">Reference proteome</keyword>
<organism evidence="2 3">
    <name type="scientific">Chryseobacterium suipulveris</name>
    <dbReference type="NCBI Taxonomy" id="2929800"/>
    <lineage>
        <taxon>Bacteria</taxon>
        <taxon>Pseudomonadati</taxon>
        <taxon>Bacteroidota</taxon>
        <taxon>Flavobacteriia</taxon>
        <taxon>Flavobacteriales</taxon>
        <taxon>Weeksellaceae</taxon>
        <taxon>Chryseobacterium group</taxon>
        <taxon>Chryseobacterium</taxon>
    </lineage>
</organism>
<evidence type="ECO:0000313" key="2">
    <source>
        <dbReference type="EMBL" id="UOE41469.1"/>
    </source>
</evidence>